<keyword evidence="1" id="KW-0812">Transmembrane</keyword>
<dbReference type="AlphaFoldDB" id="A0A4R7ZWY5"/>
<keyword evidence="1" id="KW-1133">Transmembrane helix</keyword>
<dbReference type="Proteomes" id="UP000294743">
    <property type="component" value="Unassembled WGS sequence"/>
</dbReference>
<feature type="transmembrane region" description="Helical" evidence="1">
    <location>
        <begin position="55"/>
        <end position="74"/>
    </location>
</feature>
<sequence>MLVLKGLEQIFASVKICEHVLLIMDLIIKMLVLVIFVLVVYIALRYIAKITKRDILISTTCLLIWIIINLLDLFGRNAELYSLIFFTIIGGLFGRYRDINFQTKKNDISKIQKLKLSSEEEYKVYYEKETFDLVGLYYIIVLFVFVAEKLTYGKNCPLDITIYSQLEYSLLNELSFIMDKSINTMFWGILAAFVATLFWIFLLKCFIERKKVIK</sequence>
<reference evidence="2 3" key="1">
    <citation type="submission" date="2019-03" db="EMBL/GenBank/DDBJ databases">
        <title>Genomic Encyclopedia of Type Strains, Phase IV (KMG-IV): sequencing the most valuable type-strain genomes for metagenomic binning, comparative biology and taxonomic classification.</title>
        <authorList>
            <person name="Goeker M."/>
        </authorList>
    </citation>
    <scope>NUCLEOTIDE SEQUENCE [LARGE SCALE GENOMIC DNA]</scope>
    <source>
        <strain evidence="2 3">DSM 28867</strain>
    </source>
</reference>
<name>A0A4R7ZWY5_9FIRM</name>
<organism evidence="2 3">
    <name type="scientific">Breznakia blatticola</name>
    <dbReference type="NCBI Taxonomy" id="1754012"/>
    <lineage>
        <taxon>Bacteria</taxon>
        <taxon>Bacillati</taxon>
        <taxon>Bacillota</taxon>
        <taxon>Erysipelotrichia</taxon>
        <taxon>Erysipelotrichales</taxon>
        <taxon>Erysipelotrichaceae</taxon>
        <taxon>Breznakia</taxon>
    </lineage>
</organism>
<feature type="transmembrane region" description="Helical" evidence="1">
    <location>
        <begin position="130"/>
        <end position="147"/>
    </location>
</feature>
<evidence type="ECO:0000313" key="2">
    <source>
        <dbReference type="EMBL" id="TDW20200.1"/>
    </source>
</evidence>
<evidence type="ECO:0000313" key="3">
    <source>
        <dbReference type="Proteomes" id="UP000294743"/>
    </source>
</evidence>
<dbReference type="EMBL" id="SODD01000014">
    <property type="protein sequence ID" value="TDW20200.1"/>
    <property type="molecule type" value="Genomic_DNA"/>
</dbReference>
<feature type="transmembrane region" description="Helical" evidence="1">
    <location>
        <begin position="185"/>
        <end position="207"/>
    </location>
</feature>
<comment type="caution">
    <text evidence="2">The sequence shown here is derived from an EMBL/GenBank/DDBJ whole genome shotgun (WGS) entry which is preliminary data.</text>
</comment>
<proteinExistence type="predicted"/>
<gene>
    <name evidence="2" type="ORF">EDD63_11430</name>
</gene>
<keyword evidence="3" id="KW-1185">Reference proteome</keyword>
<feature type="transmembrane region" description="Helical" evidence="1">
    <location>
        <begin position="20"/>
        <end position="43"/>
    </location>
</feature>
<feature type="transmembrane region" description="Helical" evidence="1">
    <location>
        <begin position="80"/>
        <end position="96"/>
    </location>
</feature>
<accession>A0A4R7ZWY5</accession>
<keyword evidence="1" id="KW-0472">Membrane</keyword>
<protein>
    <submittedName>
        <fullName evidence="2">Uncharacterized protein</fullName>
    </submittedName>
</protein>
<evidence type="ECO:0000256" key="1">
    <source>
        <dbReference type="SAM" id="Phobius"/>
    </source>
</evidence>